<evidence type="ECO:0000313" key="2">
    <source>
        <dbReference type="EMBL" id="MBJ3809044.1"/>
    </source>
</evidence>
<keyword evidence="3" id="KW-1185">Reference proteome</keyword>
<feature type="compositionally biased region" description="Basic and acidic residues" evidence="1">
    <location>
        <begin position="619"/>
        <end position="635"/>
    </location>
</feature>
<evidence type="ECO:0000256" key="1">
    <source>
        <dbReference type="SAM" id="MobiDB-lite"/>
    </source>
</evidence>
<proteinExistence type="predicted"/>
<dbReference type="EMBL" id="JAEKOZ010000010">
    <property type="protein sequence ID" value="MBJ3809044.1"/>
    <property type="molecule type" value="Genomic_DNA"/>
</dbReference>
<gene>
    <name evidence="2" type="ORF">JGB26_18290</name>
</gene>
<evidence type="ECO:0000313" key="3">
    <source>
        <dbReference type="Proteomes" id="UP000634780"/>
    </source>
</evidence>
<reference evidence="2 3" key="1">
    <citation type="submission" date="2020-12" db="EMBL/GenBank/DDBJ databases">
        <title>Streptomyces typhae sp. nov., a novel endophytic actinomycete isolated from the root of cattail pollen (Typha angustifolia L.).</title>
        <authorList>
            <person name="Peng C."/>
            <person name="Liu C."/>
        </authorList>
    </citation>
    <scope>NUCLEOTIDE SEQUENCE [LARGE SCALE GENOMIC DNA]</scope>
    <source>
        <strain evidence="2 3">JCM 4753</strain>
    </source>
</reference>
<dbReference type="RefSeq" id="WP_190117291.1">
    <property type="nucleotide sequence ID" value="NZ_BMVR01000007.1"/>
</dbReference>
<dbReference type="Proteomes" id="UP000634780">
    <property type="component" value="Unassembled WGS sequence"/>
</dbReference>
<accession>A0ABS0X7T4</accession>
<feature type="region of interest" description="Disordered" evidence="1">
    <location>
        <begin position="619"/>
        <end position="660"/>
    </location>
</feature>
<organism evidence="2 3">
    <name type="scientific">Streptomyces flavofungini</name>
    <dbReference type="NCBI Taxonomy" id="68200"/>
    <lineage>
        <taxon>Bacteria</taxon>
        <taxon>Bacillati</taxon>
        <taxon>Actinomycetota</taxon>
        <taxon>Actinomycetes</taxon>
        <taxon>Kitasatosporales</taxon>
        <taxon>Streptomycetaceae</taxon>
        <taxon>Streptomyces</taxon>
    </lineage>
</organism>
<protein>
    <recommendedName>
        <fullName evidence="4">DNA-directed RNA polymerase specialized sigma24 family protein</fullName>
    </recommendedName>
</protein>
<comment type="caution">
    <text evidence="2">The sequence shown here is derived from an EMBL/GenBank/DDBJ whole genome shotgun (WGS) entry which is preliminary data.</text>
</comment>
<evidence type="ECO:0008006" key="4">
    <source>
        <dbReference type="Google" id="ProtNLM"/>
    </source>
</evidence>
<sequence>MPTSDPRTSGPAQRISLGQAEAALVDRYTNLVRLAYLILPVALSRHRRVLVAHALVQRALPGPRGFRSRDTAARVPAQRAGRGSSGAAWLLLRVVRAALTYERRPRGWPKRLPPPRALVLVLPVVWGLRLFPRAGGVDEVTLGQACAQASPAARAAFVLRRLDGLADAEVVELLDAAGAERPQDALRASYRLEDMAGPAAEALLRSREFDACSVQTRPTDLLRRRRRARLAWAATALVLLSGLVLTGLEAKGDHGPGSAGGSAAAAADRLLRAPAEEWADTARVDFTAWPPRGARTADRTLLTRAVSVWTDPGRGVRVTSAPATSTEPPGRAPRLLYAGAVDGRTVVLFHDAERVIRYSEGTAGDEPALDFARADNADVTTAATIAVSRADGRTRYLTAPWIAETHTRDLLRPDAASTPLRVSADGITAPVRDPAIGRSCDAWPALQLRSSARIVEKHAFLVTDLGGLLPVHLTYTPLPGSGVPARQPREAMSPQALAGWARTACQLPELRRGTRSVNVWDFAEQDLPENDGRALWSCARAATWRGPGDVLLQFKAPAAEAAASAPVVARARSTAACGRFGQHVVASTTWRADSGKRYLLAAGSREVTGIDVRGDVDASERGRTLAEPAPRDAHAQVRARLSSGETLDPPGASAAPGRSG</sequence>
<name>A0ABS0X7T4_9ACTN</name>